<dbReference type="InterPro" id="IPR056136">
    <property type="entry name" value="DUF7719"/>
</dbReference>
<dbReference type="EMBL" id="JAEPRB010000061">
    <property type="protein sequence ID" value="KAG2223421.1"/>
    <property type="molecule type" value="Genomic_DNA"/>
</dbReference>
<dbReference type="Pfam" id="PF24841">
    <property type="entry name" value="DUF7719"/>
    <property type="match status" value="1"/>
</dbReference>
<evidence type="ECO:0000256" key="2">
    <source>
        <dbReference type="SAM" id="Phobius"/>
    </source>
</evidence>
<keyword evidence="5" id="KW-1185">Reference proteome</keyword>
<proteinExistence type="predicted"/>
<feature type="non-terminal residue" evidence="4">
    <location>
        <position position="1"/>
    </location>
</feature>
<feature type="transmembrane region" description="Helical" evidence="2">
    <location>
        <begin position="68"/>
        <end position="87"/>
    </location>
</feature>
<feature type="transmembrane region" description="Helical" evidence="2">
    <location>
        <begin position="130"/>
        <end position="148"/>
    </location>
</feature>
<dbReference type="OrthoDB" id="5597489at2759"/>
<comment type="caution">
    <text evidence="4">The sequence shown here is derived from an EMBL/GenBank/DDBJ whole genome shotgun (WGS) entry which is preliminary data.</text>
</comment>
<keyword evidence="2" id="KW-0472">Membrane</keyword>
<evidence type="ECO:0000313" key="5">
    <source>
        <dbReference type="Proteomes" id="UP000646827"/>
    </source>
</evidence>
<sequence>KKAMGKKKAASRSQQQQSKEPLINQVPSGPVDDIPDDEKARMMQQSGLLQQVKKREAELKQEEMTTSVYVWQALFMSIPFGFLLGAFDVTVRVQYSEPWSYTDLALRSIKAAPALFPLIYLTNRHKSKKWVQLLMAMGSAVVGSFLLYTLQNTPSLGQMARAPGLATIWIYFVVQLDLVPALVTLILVGLYWYFGLKTE</sequence>
<dbReference type="PANTHER" id="PTHR37846">
    <property type="entry name" value="YALI0B21296P"/>
    <property type="match status" value="1"/>
</dbReference>
<evidence type="ECO:0000256" key="1">
    <source>
        <dbReference type="SAM" id="MobiDB-lite"/>
    </source>
</evidence>
<dbReference type="PANTHER" id="PTHR37846:SF1">
    <property type="entry name" value="DEACETYLASE-LIKE PROTEIN"/>
    <property type="match status" value="1"/>
</dbReference>
<gene>
    <name evidence="4" type="ORF">INT45_001727</name>
</gene>
<reference evidence="4 5" key="1">
    <citation type="submission" date="2020-12" db="EMBL/GenBank/DDBJ databases">
        <title>Metabolic potential, ecology and presence of endohyphal bacteria is reflected in genomic diversity of Mucoromycotina.</title>
        <authorList>
            <person name="Muszewska A."/>
            <person name="Okrasinska A."/>
            <person name="Steczkiewicz K."/>
            <person name="Drgas O."/>
            <person name="Orlowska M."/>
            <person name="Perlinska-Lenart U."/>
            <person name="Aleksandrzak-Piekarczyk T."/>
            <person name="Szatraj K."/>
            <person name="Zielenkiewicz U."/>
            <person name="Pilsyk S."/>
            <person name="Malc E."/>
            <person name="Mieczkowski P."/>
            <person name="Kruszewska J.S."/>
            <person name="Biernat P."/>
            <person name="Pawlowska J."/>
        </authorList>
    </citation>
    <scope>NUCLEOTIDE SEQUENCE [LARGE SCALE GENOMIC DNA]</scope>
    <source>
        <strain evidence="4 5">CBS 142.35</strain>
    </source>
</reference>
<dbReference type="Proteomes" id="UP000646827">
    <property type="component" value="Unassembled WGS sequence"/>
</dbReference>
<feature type="region of interest" description="Disordered" evidence="1">
    <location>
        <begin position="1"/>
        <end position="38"/>
    </location>
</feature>
<accession>A0A8H7S674</accession>
<evidence type="ECO:0000313" key="4">
    <source>
        <dbReference type="EMBL" id="KAG2223421.1"/>
    </source>
</evidence>
<protein>
    <recommendedName>
        <fullName evidence="3">DUF7719 domain-containing protein</fullName>
    </recommendedName>
</protein>
<organism evidence="4 5">
    <name type="scientific">Circinella minor</name>
    <dbReference type="NCBI Taxonomy" id="1195481"/>
    <lineage>
        <taxon>Eukaryota</taxon>
        <taxon>Fungi</taxon>
        <taxon>Fungi incertae sedis</taxon>
        <taxon>Mucoromycota</taxon>
        <taxon>Mucoromycotina</taxon>
        <taxon>Mucoromycetes</taxon>
        <taxon>Mucorales</taxon>
        <taxon>Lichtheimiaceae</taxon>
        <taxon>Circinella</taxon>
    </lineage>
</organism>
<feature type="domain" description="DUF7719" evidence="3">
    <location>
        <begin position="132"/>
        <end position="193"/>
    </location>
</feature>
<dbReference type="AlphaFoldDB" id="A0A8H7S674"/>
<name>A0A8H7S674_9FUNG</name>
<keyword evidence="2" id="KW-1133">Transmembrane helix</keyword>
<keyword evidence="2" id="KW-0812">Transmembrane</keyword>
<feature type="transmembrane region" description="Helical" evidence="2">
    <location>
        <begin position="168"/>
        <end position="194"/>
    </location>
</feature>
<feature type="compositionally biased region" description="Basic residues" evidence="1">
    <location>
        <begin position="1"/>
        <end position="10"/>
    </location>
</feature>
<feature type="transmembrane region" description="Helical" evidence="2">
    <location>
        <begin position="99"/>
        <end position="121"/>
    </location>
</feature>
<evidence type="ECO:0000259" key="3">
    <source>
        <dbReference type="Pfam" id="PF24841"/>
    </source>
</evidence>